<dbReference type="PANTHER" id="PTHR43019:SF23">
    <property type="entry name" value="PROTEASE DO-LIKE 5, CHLOROPLASTIC"/>
    <property type="match status" value="1"/>
</dbReference>
<reference evidence="1 2" key="1">
    <citation type="submission" date="2024-03" db="EMBL/GenBank/DDBJ databases">
        <title>Ignisphaera cupida sp. nov., a hyperthermophilic hydrolytic archaeon from a hot spring of Kamchatka, and proposal of Ignisphaeraceae fam. nov.</title>
        <authorList>
            <person name="Podosokorskaya O.A."/>
            <person name="Elcheninov A.G."/>
            <person name="Maltseva A.I."/>
            <person name="Zayulina K.S."/>
            <person name="Novikov A."/>
            <person name="Merkel A.Y."/>
        </authorList>
    </citation>
    <scope>NUCLEOTIDE SEQUENCE [LARGE SCALE GENOMIC DNA]</scope>
    <source>
        <strain evidence="1 2">38H-sp</strain>
    </source>
</reference>
<dbReference type="Pfam" id="PF13365">
    <property type="entry name" value="Trypsin_2"/>
    <property type="match status" value="1"/>
</dbReference>
<dbReference type="Gene3D" id="2.40.10.10">
    <property type="entry name" value="Trypsin-like serine proteases"/>
    <property type="match status" value="2"/>
</dbReference>
<evidence type="ECO:0000313" key="2">
    <source>
        <dbReference type="Proteomes" id="UP001466331"/>
    </source>
</evidence>
<dbReference type="Proteomes" id="UP001466331">
    <property type="component" value="Unassembled WGS sequence"/>
</dbReference>
<dbReference type="PANTHER" id="PTHR43019">
    <property type="entry name" value="SERINE ENDOPROTEASE DEGS"/>
    <property type="match status" value="1"/>
</dbReference>
<dbReference type="GO" id="GO:0006508">
    <property type="term" value="P:proteolysis"/>
    <property type="evidence" value="ECO:0007669"/>
    <property type="project" value="UniProtKB-KW"/>
</dbReference>
<keyword evidence="1" id="KW-0645">Protease</keyword>
<proteinExistence type="predicted"/>
<protein>
    <submittedName>
        <fullName evidence="1">Serine protease</fullName>
    </submittedName>
</protein>
<dbReference type="GO" id="GO:0008233">
    <property type="term" value="F:peptidase activity"/>
    <property type="evidence" value="ECO:0007669"/>
    <property type="project" value="UniProtKB-KW"/>
</dbReference>
<accession>A0ABU9U9I1</accession>
<organism evidence="1 2">
    <name type="scientific">Rarispira pelagica</name>
    <dbReference type="NCBI Taxonomy" id="3141764"/>
    <lineage>
        <taxon>Bacteria</taxon>
        <taxon>Pseudomonadati</taxon>
        <taxon>Spirochaetota</taxon>
        <taxon>Spirochaetia</taxon>
        <taxon>Winmispirales</taxon>
        <taxon>Winmispiraceae</taxon>
        <taxon>Rarispira</taxon>
    </lineage>
</organism>
<dbReference type="InterPro" id="IPR043504">
    <property type="entry name" value="Peptidase_S1_PA_chymotrypsin"/>
</dbReference>
<dbReference type="EMBL" id="JBCHKQ010000001">
    <property type="protein sequence ID" value="MEM5947310.1"/>
    <property type="molecule type" value="Genomic_DNA"/>
</dbReference>
<evidence type="ECO:0000313" key="1">
    <source>
        <dbReference type="EMBL" id="MEM5947310.1"/>
    </source>
</evidence>
<sequence>MSTSRILIALLLCSFFIYPQSIELPGELLPGKTVTGKLNNGETKIHTFVITSEYLGFLLHLEVSRAGVELIIKKNTEIVYRENLAEKNTTVKMAWWTNPAIEPGIYTLELISQENSPHDCLYSLDYYILDNKPDYIINPDSITTIEIVPEQLGFALCEIYVPDKTNTLRIDVLDADFDADLFLFSPDSQKEYYDFSYKAINPYTRETLIIDKPSSGKYKLLAGDLSARWPYYNKLTLSVKLSSAPPQKVKERKMSYTGNSLPYAVIEIFSGSSSGTGVIIAPQYILTASHVVSDRAVIAVSTDRAKPAIETLRGEVVYRDTIADLALVKITAGFYDQLDLQLVPPPLVLSDTDPSYMTKYTVWGYSSDISITSRAIISCIGASVAGYEHASPLGKDLELIRLDTATPPGFSGAPLLDSDKKIAGIIIQTLEGDEKSITIAVPAWYIKNFLKKAGIKF</sequence>
<dbReference type="InterPro" id="IPR009003">
    <property type="entry name" value="Peptidase_S1_PA"/>
</dbReference>
<keyword evidence="1" id="KW-0378">Hydrolase</keyword>
<gene>
    <name evidence="1" type="ORF">WKV44_02010</name>
</gene>
<name>A0ABU9U9I1_9SPIR</name>
<dbReference type="RefSeq" id="WP_420068759.1">
    <property type="nucleotide sequence ID" value="NZ_JBCHKQ010000001.1"/>
</dbReference>
<dbReference type="SUPFAM" id="SSF50494">
    <property type="entry name" value="Trypsin-like serine proteases"/>
    <property type="match status" value="1"/>
</dbReference>
<keyword evidence="2" id="KW-1185">Reference proteome</keyword>
<comment type="caution">
    <text evidence="1">The sequence shown here is derived from an EMBL/GenBank/DDBJ whole genome shotgun (WGS) entry which is preliminary data.</text>
</comment>